<protein>
    <submittedName>
        <fullName evidence="2">Uncharacterized protein</fullName>
    </submittedName>
</protein>
<feature type="compositionally biased region" description="Low complexity" evidence="1">
    <location>
        <begin position="106"/>
        <end position="119"/>
    </location>
</feature>
<dbReference type="AlphaFoldDB" id="A0A0E0KMK7"/>
<dbReference type="Proteomes" id="UP000026962">
    <property type="component" value="Chromosome 4"/>
</dbReference>
<feature type="region of interest" description="Disordered" evidence="1">
    <location>
        <begin position="1"/>
        <end position="136"/>
    </location>
</feature>
<feature type="compositionally biased region" description="Gly residues" evidence="1">
    <location>
        <begin position="1"/>
        <end position="10"/>
    </location>
</feature>
<reference evidence="2" key="1">
    <citation type="submission" date="2015-04" db="UniProtKB">
        <authorList>
            <consortium name="EnsemblPlants"/>
        </authorList>
    </citation>
    <scope>IDENTIFICATION</scope>
</reference>
<evidence type="ECO:0000313" key="3">
    <source>
        <dbReference type="Proteomes" id="UP000026962"/>
    </source>
</evidence>
<proteinExistence type="predicted"/>
<feature type="compositionally biased region" description="Polar residues" evidence="1">
    <location>
        <begin position="56"/>
        <end position="66"/>
    </location>
</feature>
<dbReference type="EnsemblPlants" id="OPUNC04G01980.1">
    <property type="protein sequence ID" value="OPUNC04G01980.1"/>
    <property type="gene ID" value="OPUNC04G01980"/>
</dbReference>
<organism evidence="2">
    <name type="scientific">Oryza punctata</name>
    <name type="common">Red rice</name>
    <dbReference type="NCBI Taxonomy" id="4537"/>
    <lineage>
        <taxon>Eukaryota</taxon>
        <taxon>Viridiplantae</taxon>
        <taxon>Streptophyta</taxon>
        <taxon>Embryophyta</taxon>
        <taxon>Tracheophyta</taxon>
        <taxon>Spermatophyta</taxon>
        <taxon>Magnoliopsida</taxon>
        <taxon>Liliopsida</taxon>
        <taxon>Poales</taxon>
        <taxon>Poaceae</taxon>
        <taxon>BOP clade</taxon>
        <taxon>Oryzoideae</taxon>
        <taxon>Oryzeae</taxon>
        <taxon>Oryzinae</taxon>
        <taxon>Oryza</taxon>
    </lineage>
</organism>
<dbReference type="HOGENOM" id="CLU_1629729_0_0_1"/>
<sequence length="163" mass="17621">MTAMAGGGSGSVALGSSCGDGEGIDGRLGPWIPTRLRLQSPLPAAATRPSPPPLAITSSGDSSSPAEETHRPRLRLRLRLSSTRRAYRLPPPGPASPSTRHRWQLRRATTSTPASPAAPTRDHLRSPPPERRPPSTKLSVVIKLNVWCIKLFKKSILRYKVIK</sequence>
<evidence type="ECO:0000256" key="1">
    <source>
        <dbReference type="SAM" id="MobiDB-lite"/>
    </source>
</evidence>
<evidence type="ECO:0000313" key="2">
    <source>
        <dbReference type="EnsemblPlants" id="OPUNC04G01980.1"/>
    </source>
</evidence>
<reference evidence="2" key="2">
    <citation type="submission" date="2018-05" db="EMBL/GenBank/DDBJ databases">
        <title>OpunRS2 (Oryza punctata Reference Sequence Version 2).</title>
        <authorList>
            <person name="Zhang J."/>
            <person name="Kudrna D."/>
            <person name="Lee S."/>
            <person name="Talag J."/>
            <person name="Welchert J."/>
            <person name="Wing R.A."/>
        </authorList>
    </citation>
    <scope>NUCLEOTIDE SEQUENCE [LARGE SCALE GENOMIC DNA]</scope>
</reference>
<keyword evidence="3" id="KW-1185">Reference proteome</keyword>
<feature type="compositionally biased region" description="Basic and acidic residues" evidence="1">
    <location>
        <begin position="120"/>
        <end position="133"/>
    </location>
</feature>
<dbReference type="Gramene" id="OPUNC04G01980.1">
    <property type="protein sequence ID" value="OPUNC04G01980.1"/>
    <property type="gene ID" value="OPUNC04G01980"/>
</dbReference>
<accession>A0A0E0KMK7</accession>
<name>A0A0E0KMK7_ORYPU</name>